<keyword evidence="3 9" id="KW-0808">Transferase</keyword>
<dbReference type="Proteomes" id="UP000076555">
    <property type="component" value="Unassembled WGS sequence"/>
</dbReference>
<comment type="caution">
    <text evidence="9">The sequence shown here is derived from an EMBL/GenBank/DDBJ whole genome shotgun (WGS) entry which is preliminary data.</text>
</comment>
<evidence type="ECO:0000256" key="5">
    <source>
        <dbReference type="ARBA" id="ARBA00022989"/>
    </source>
</evidence>
<evidence type="ECO:0000256" key="4">
    <source>
        <dbReference type="ARBA" id="ARBA00022692"/>
    </source>
</evidence>
<reference evidence="9 10" key="1">
    <citation type="submission" date="2016-04" db="EMBL/GenBank/DDBJ databases">
        <title>Draft Genome Assembly of the Bloom-forming Cyanobacterium Nodularia spumigena Strain CENA596 in Shrimp Production Ponds.</title>
        <authorList>
            <person name="Popin R.V."/>
            <person name="Rigonato J."/>
            <person name="Abreu V.A."/>
            <person name="Andreote A.P."/>
            <person name="Silveira S.B."/>
            <person name="Odebrecht C."/>
            <person name="Fiore M.F."/>
        </authorList>
    </citation>
    <scope>NUCLEOTIDE SEQUENCE [LARGE SCALE GENOMIC DNA]</scope>
    <source>
        <strain evidence="9 10">CENA596</strain>
    </source>
</reference>
<dbReference type="InterPro" id="IPR003362">
    <property type="entry name" value="Bact_transf"/>
</dbReference>
<evidence type="ECO:0000259" key="8">
    <source>
        <dbReference type="Pfam" id="PF02397"/>
    </source>
</evidence>
<dbReference type="OrthoDB" id="467691at2"/>
<dbReference type="AlphaFoldDB" id="A0A166IWS2"/>
<evidence type="ECO:0000256" key="7">
    <source>
        <dbReference type="SAM" id="Phobius"/>
    </source>
</evidence>
<evidence type="ECO:0000256" key="3">
    <source>
        <dbReference type="ARBA" id="ARBA00022679"/>
    </source>
</evidence>
<feature type="transmembrane region" description="Helical" evidence="7">
    <location>
        <begin position="58"/>
        <end position="77"/>
    </location>
</feature>
<evidence type="ECO:0000256" key="6">
    <source>
        <dbReference type="ARBA" id="ARBA00023136"/>
    </source>
</evidence>
<dbReference type="EMBL" id="LWAJ01000215">
    <property type="protein sequence ID" value="KZL48951.1"/>
    <property type="molecule type" value="Genomic_DNA"/>
</dbReference>
<accession>A0A166IWS2</accession>
<evidence type="ECO:0000256" key="1">
    <source>
        <dbReference type="ARBA" id="ARBA00004141"/>
    </source>
</evidence>
<dbReference type="GO" id="GO:0016020">
    <property type="term" value="C:membrane"/>
    <property type="evidence" value="ECO:0007669"/>
    <property type="project" value="UniProtKB-SubCell"/>
</dbReference>
<organism evidence="9 10">
    <name type="scientific">Nodularia spumigena CENA596</name>
    <dbReference type="NCBI Taxonomy" id="1819295"/>
    <lineage>
        <taxon>Bacteria</taxon>
        <taxon>Bacillati</taxon>
        <taxon>Cyanobacteriota</taxon>
        <taxon>Cyanophyceae</taxon>
        <taxon>Nostocales</taxon>
        <taxon>Nodulariaceae</taxon>
        <taxon>Nodularia</taxon>
    </lineage>
</organism>
<feature type="transmembrane region" description="Helical" evidence="7">
    <location>
        <begin position="122"/>
        <end position="141"/>
    </location>
</feature>
<gene>
    <name evidence="9" type="ORF">A2T98_15255</name>
</gene>
<evidence type="ECO:0000313" key="10">
    <source>
        <dbReference type="Proteomes" id="UP000076555"/>
    </source>
</evidence>
<dbReference type="InterPro" id="IPR017475">
    <property type="entry name" value="EPS_sugar_tfrase"/>
</dbReference>
<feature type="domain" description="Bacterial sugar transferase" evidence="8">
    <location>
        <begin position="283"/>
        <end position="465"/>
    </location>
</feature>
<keyword evidence="6 7" id="KW-0472">Membrane</keyword>
<evidence type="ECO:0000256" key="2">
    <source>
        <dbReference type="ARBA" id="ARBA00006464"/>
    </source>
</evidence>
<evidence type="ECO:0000313" key="9">
    <source>
        <dbReference type="EMBL" id="KZL48951.1"/>
    </source>
</evidence>
<comment type="similarity">
    <text evidence="2">Belongs to the bacterial sugar transferase family.</text>
</comment>
<sequence length="470" mass="53354">MATNISVRRKKLSETHNLVSQNIISLVLLFADILGLILSSSVCLWLRRGENLNSFDPFMYLFALLIIAGLYLADTYHPDTQISGLRAPSRILISNVVVGCMIASLIYLTGASRTEMVLQRGTLLPSLGVFTIWAMVSRIWAAKWTRAQAENSRWLILGADKKAMLFGQNFLEQNSLGCLLFLTTPGQKINELLKSNRVSTGSLNDLLQWSQQPWSGVIVATELSDEQTQELIQLRLSGVSIYKIPDICETLWYKLPSSLLQMNWLAFGNGFNLAADSISQKTKRLTDIILAWLLLLFLSPLMLVAAIAIKLNSRGPVFYTQMRTGWEGKPFRVYKFRSMYQDAEKRGAQWAGKQDPRITKVGRLLRLTRIDELPQILNVLRGEMSLIGPRPERPEFDVKLREEIPYYDLRYVVKPGITGWAQVMYPYGSSVEDAYEKLAYDLYYIKNYSLALDLAIFFKTIRVVLLGKGR</sequence>
<keyword evidence="4 7" id="KW-0812">Transmembrane</keyword>
<comment type="subcellular location">
    <subcellularLocation>
        <location evidence="1">Membrane</location>
        <topology evidence="1">Multi-pass membrane protein</topology>
    </subcellularLocation>
</comment>
<name>A0A166IWS2_NODSP</name>
<feature type="transmembrane region" description="Helical" evidence="7">
    <location>
        <begin position="23"/>
        <end position="46"/>
    </location>
</feature>
<dbReference type="GO" id="GO:0016780">
    <property type="term" value="F:phosphotransferase activity, for other substituted phosphate groups"/>
    <property type="evidence" value="ECO:0007669"/>
    <property type="project" value="TreeGrafter"/>
</dbReference>
<feature type="transmembrane region" description="Helical" evidence="7">
    <location>
        <begin position="89"/>
        <end position="110"/>
    </location>
</feature>
<feature type="transmembrane region" description="Helical" evidence="7">
    <location>
        <begin position="289"/>
        <end position="309"/>
    </location>
</feature>
<keyword evidence="5 7" id="KW-1133">Transmembrane helix</keyword>
<dbReference type="PANTHER" id="PTHR30576:SF0">
    <property type="entry name" value="UNDECAPRENYL-PHOSPHATE N-ACETYLGALACTOSAMINYL 1-PHOSPHATE TRANSFERASE-RELATED"/>
    <property type="match status" value="1"/>
</dbReference>
<dbReference type="RefSeq" id="WP_063873507.1">
    <property type="nucleotide sequence ID" value="NZ_CAWMRI010000215.1"/>
</dbReference>
<dbReference type="Pfam" id="PF02397">
    <property type="entry name" value="Bac_transf"/>
    <property type="match status" value="1"/>
</dbReference>
<protein>
    <submittedName>
        <fullName evidence="9">Exopolysaccharide biosynthesis polyprenyl glycosylphosphotransferase</fullName>
    </submittedName>
</protein>
<proteinExistence type="inferred from homology"/>
<dbReference type="PANTHER" id="PTHR30576">
    <property type="entry name" value="COLANIC BIOSYNTHESIS UDP-GLUCOSE LIPID CARRIER TRANSFERASE"/>
    <property type="match status" value="1"/>
</dbReference>
<dbReference type="NCBIfam" id="TIGR03025">
    <property type="entry name" value="EPS_sugtrans"/>
    <property type="match status" value="1"/>
</dbReference>